<dbReference type="PROSITE" id="PS50194">
    <property type="entry name" value="FILAMIN_REPEAT"/>
    <property type="match status" value="2"/>
</dbReference>
<keyword evidence="5" id="KW-1185">Reference proteome</keyword>
<evidence type="ECO:0000256" key="3">
    <source>
        <dbReference type="SAM" id="MobiDB-lite"/>
    </source>
</evidence>
<dbReference type="PANTHER" id="PTHR38537:SF5">
    <property type="entry name" value="FILAMIN-A"/>
    <property type="match status" value="1"/>
</dbReference>
<feature type="region of interest" description="Disordered" evidence="3">
    <location>
        <begin position="60"/>
        <end position="113"/>
    </location>
</feature>
<dbReference type="PANTHER" id="PTHR38537">
    <property type="entry name" value="JITTERBUG, ISOFORM N"/>
    <property type="match status" value="1"/>
</dbReference>
<evidence type="ECO:0000256" key="2">
    <source>
        <dbReference type="PROSITE-ProRule" id="PRU00087"/>
    </source>
</evidence>
<dbReference type="GO" id="GO:0030036">
    <property type="term" value="P:actin cytoskeleton organization"/>
    <property type="evidence" value="ECO:0007669"/>
    <property type="project" value="InterPro"/>
</dbReference>
<dbReference type="InterPro" id="IPR014756">
    <property type="entry name" value="Ig_E-set"/>
</dbReference>
<feature type="repeat" description="Filamin" evidence="2">
    <location>
        <begin position="1"/>
        <end position="20"/>
    </location>
</feature>
<organism evidence="4 5">
    <name type="scientific">Chelydra serpentina</name>
    <name type="common">Snapping turtle</name>
    <name type="synonym">Testudo serpentina</name>
    <dbReference type="NCBI Taxonomy" id="8475"/>
    <lineage>
        <taxon>Eukaryota</taxon>
        <taxon>Metazoa</taxon>
        <taxon>Chordata</taxon>
        <taxon>Craniata</taxon>
        <taxon>Vertebrata</taxon>
        <taxon>Euteleostomi</taxon>
        <taxon>Archelosauria</taxon>
        <taxon>Testudinata</taxon>
        <taxon>Testudines</taxon>
        <taxon>Cryptodira</taxon>
        <taxon>Durocryptodira</taxon>
        <taxon>Americhelydia</taxon>
        <taxon>Chelydroidea</taxon>
        <taxon>Chelydridae</taxon>
        <taxon>Chelydra</taxon>
    </lineage>
</organism>
<dbReference type="SUPFAM" id="SSF81296">
    <property type="entry name" value="E set domains"/>
    <property type="match status" value="1"/>
</dbReference>
<gene>
    <name evidence="4" type="ORF">G0U57_002364</name>
</gene>
<dbReference type="Proteomes" id="UP000765507">
    <property type="component" value="Unassembled WGS sequence"/>
</dbReference>
<dbReference type="EMBL" id="JAHGAV010012973">
    <property type="protein sequence ID" value="KAG6920324.1"/>
    <property type="molecule type" value="Genomic_DNA"/>
</dbReference>
<feature type="non-terminal residue" evidence="4">
    <location>
        <position position="113"/>
    </location>
</feature>
<proteinExistence type="predicted"/>
<dbReference type="Gene3D" id="2.60.40.10">
    <property type="entry name" value="Immunoglobulins"/>
    <property type="match status" value="1"/>
</dbReference>
<sequence length="113" mass="11151">QVTVLFAGQHIAKSPFEVTVGKSLGDAGRVTAQGPGLEPTGNIANKLTSFEIFTAGTGAGEVEVEGGPGGEAGLGLTPPFPPRGSMDAGGGRVELGGGTPQAGLTPPFPPRQT</sequence>
<dbReference type="InterPro" id="IPR044801">
    <property type="entry name" value="Filamin"/>
</dbReference>
<dbReference type="OrthoDB" id="9612444at2759"/>
<protein>
    <submittedName>
        <fullName evidence="4">Filamin, alpha</fullName>
    </submittedName>
</protein>
<dbReference type="InterPro" id="IPR017868">
    <property type="entry name" value="Filamin/ABP280_repeat-like"/>
</dbReference>
<evidence type="ECO:0000313" key="4">
    <source>
        <dbReference type="EMBL" id="KAG6920324.1"/>
    </source>
</evidence>
<keyword evidence="1" id="KW-0677">Repeat</keyword>
<dbReference type="AlphaFoldDB" id="A0A8T1RVI6"/>
<name>A0A8T1RVI6_CHESE</name>
<accession>A0A8T1RVI6</accession>
<feature type="compositionally biased region" description="Gly residues" evidence="3">
    <location>
        <begin position="87"/>
        <end position="100"/>
    </location>
</feature>
<reference evidence="4 5" key="1">
    <citation type="journal article" date="2020" name="G3 (Bethesda)">
        <title>Draft Genome of the Common Snapping Turtle, Chelydra serpentina, a Model for Phenotypic Plasticity in Reptiles.</title>
        <authorList>
            <person name="Das D."/>
            <person name="Singh S.K."/>
            <person name="Bierstedt J."/>
            <person name="Erickson A."/>
            <person name="Galli G.L.J."/>
            <person name="Crossley D.A. 2nd"/>
            <person name="Rhen T."/>
        </authorList>
    </citation>
    <scope>NUCLEOTIDE SEQUENCE [LARGE SCALE GENOMIC DNA]</scope>
    <source>
        <strain evidence="4">KW</strain>
    </source>
</reference>
<dbReference type="GO" id="GO:0051015">
    <property type="term" value="F:actin filament binding"/>
    <property type="evidence" value="ECO:0007669"/>
    <property type="project" value="InterPro"/>
</dbReference>
<feature type="repeat" description="Filamin" evidence="2">
    <location>
        <begin position="22"/>
        <end position="69"/>
    </location>
</feature>
<dbReference type="InterPro" id="IPR013783">
    <property type="entry name" value="Ig-like_fold"/>
</dbReference>
<evidence type="ECO:0000313" key="5">
    <source>
        <dbReference type="Proteomes" id="UP000765507"/>
    </source>
</evidence>
<evidence type="ECO:0000256" key="1">
    <source>
        <dbReference type="ARBA" id="ARBA00022737"/>
    </source>
</evidence>
<comment type="caution">
    <text evidence="4">The sequence shown here is derived from an EMBL/GenBank/DDBJ whole genome shotgun (WGS) entry which is preliminary data.</text>
</comment>